<feature type="chain" id="PRO_5010860569" evidence="1">
    <location>
        <begin position="20"/>
        <end position="126"/>
    </location>
</feature>
<dbReference type="Pfam" id="PF03392">
    <property type="entry name" value="OS-D"/>
    <property type="match status" value="1"/>
</dbReference>
<feature type="signal peptide" evidence="1">
    <location>
        <begin position="1"/>
        <end position="19"/>
    </location>
</feature>
<accession>A0A1W6AWI0</accession>
<proteinExistence type="evidence at transcript level"/>
<organism evidence="2">
    <name type="scientific">Cyrtorhinus lividipennis</name>
    <dbReference type="NCBI Taxonomy" id="1032904"/>
    <lineage>
        <taxon>Eukaryota</taxon>
        <taxon>Metazoa</taxon>
        <taxon>Ecdysozoa</taxon>
        <taxon>Arthropoda</taxon>
        <taxon>Hexapoda</taxon>
        <taxon>Insecta</taxon>
        <taxon>Pterygota</taxon>
        <taxon>Neoptera</taxon>
        <taxon>Paraneoptera</taxon>
        <taxon>Hemiptera</taxon>
        <taxon>Heteroptera</taxon>
        <taxon>Panheteroptera</taxon>
        <taxon>Cimicomorpha</taxon>
        <taxon>Miridae</taxon>
        <taxon>Orthotylini</taxon>
        <taxon>Cyrtorhinus</taxon>
    </lineage>
</organism>
<dbReference type="PANTHER" id="PTHR11257:SF13">
    <property type="entry name" value="GEO07322P1"/>
    <property type="match status" value="1"/>
</dbReference>
<dbReference type="SUPFAM" id="SSF100910">
    <property type="entry name" value="Chemosensory protein Csp2"/>
    <property type="match status" value="1"/>
</dbReference>
<reference evidence="2" key="1">
    <citation type="journal article" date="2017" name="Environ. Entomol.">
        <title>Identification of Candidate Odorant-Binding Protein and Chemosensory Protein Genes in Cyrtorhinus lividipennis (Hemiptera: Miridae), a Key Predator of the Rice Planthoppers in Asia.</title>
        <authorList>
            <person name="Wang G.Y."/>
            <person name="Zhu M.F."/>
            <person name="Jiang Y.D."/>
            <person name="Zhou W.W."/>
            <person name="Liu S."/>
            <person name="Heong K.L."/>
            <person name="Cheng J."/>
            <person name="Zhu Z.R."/>
        </authorList>
    </citation>
    <scope>NUCLEOTIDE SEQUENCE</scope>
</reference>
<sequence>MRPLLWTALVLFLSSVVLGYESKSGLPFNIDVEAILNNKRLLDAYSRCYLDEGPCPGPSREAKKYLGEIFRTNCAKCTKDQKKQTRIAFRKLKEKRPQDFARVFAKYNPGNTHLASFNAWLKSHEP</sequence>
<gene>
    <name evidence="2" type="primary">CSP5</name>
</gene>
<dbReference type="AlphaFoldDB" id="A0A1W6AWI0"/>
<dbReference type="Gene3D" id="1.10.2080.10">
    <property type="entry name" value="Insect odorant-binding protein A10/Ejaculatory bulb-specific protein 3"/>
    <property type="match status" value="1"/>
</dbReference>
<dbReference type="InterPro" id="IPR005055">
    <property type="entry name" value="A10/PebIII"/>
</dbReference>
<dbReference type="InterPro" id="IPR036682">
    <property type="entry name" value="OS_D_A10/PebIII_sf"/>
</dbReference>
<evidence type="ECO:0000313" key="2">
    <source>
        <dbReference type="EMBL" id="ARJ35780.1"/>
    </source>
</evidence>
<keyword evidence="1" id="KW-0732">Signal</keyword>
<protein>
    <submittedName>
        <fullName evidence="2">Chemosensory protein 5</fullName>
    </submittedName>
</protein>
<dbReference type="PANTHER" id="PTHR11257">
    <property type="entry name" value="CHEMOSENSORY PROTEIN-RELATED"/>
    <property type="match status" value="1"/>
</dbReference>
<dbReference type="EMBL" id="KY462030">
    <property type="protein sequence ID" value="ARJ35780.1"/>
    <property type="molecule type" value="mRNA"/>
</dbReference>
<evidence type="ECO:0000256" key="1">
    <source>
        <dbReference type="SAM" id="SignalP"/>
    </source>
</evidence>
<name>A0A1W6AWI0_9HEMI</name>
<reference evidence="2" key="2">
    <citation type="submission" date="2017-01" db="EMBL/GenBank/DDBJ databases">
        <authorList>
            <person name="Mah S.A."/>
            <person name="Swanson W.J."/>
            <person name="Moy G.W."/>
            <person name="Vacquier V.D."/>
        </authorList>
    </citation>
    <scope>NUCLEOTIDE SEQUENCE</scope>
</reference>